<protein>
    <submittedName>
        <fullName evidence="1">Uncharacterized protein</fullName>
    </submittedName>
</protein>
<evidence type="ECO:0000313" key="1">
    <source>
        <dbReference type="EMBL" id="GBO13905.1"/>
    </source>
</evidence>
<organism evidence="1 2">
    <name type="scientific">Araneus ventricosus</name>
    <name type="common">Orbweaver spider</name>
    <name type="synonym">Epeira ventricosa</name>
    <dbReference type="NCBI Taxonomy" id="182803"/>
    <lineage>
        <taxon>Eukaryota</taxon>
        <taxon>Metazoa</taxon>
        <taxon>Ecdysozoa</taxon>
        <taxon>Arthropoda</taxon>
        <taxon>Chelicerata</taxon>
        <taxon>Arachnida</taxon>
        <taxon>Araneae</taxon>
        <taxon>Araneomorphae</taxon>
        <taxon>Entelegynae</taxon>
        <taxon>Araneoidea</taxon>
        <taxon>Araneidae</taxon>
        <taxon>Araneus</taxon>
    </lineage>
</organism>
<reference evidence="1 2" key="1">
    <citation type="journal article" date="2019" name="Sci. Rep.">
        <title>Orb-weaving spider Araneus ventricosus genome elucidates the spidroin gene catalogue.</title>
        <authorList>
            <person name="Kono N."/>
            <person name="Nakamura H."/>
            <person name="Ohtoshi R."/>
            <person name="Moran D.A.P."/>
            <person name="Shinohara A."/>
            <person name="Yoshida Y."/>
            <person name="Fujiwara M."/>
            <person name="Mori M."/>
            <person name="Tomita M."/>
            <person name="Arakawa K."/>
        </authorList>
    </citation>
    <scope>NUCLEOTIDE SEQUENCE [LARGE SCALE GENOMIC DNA]</scope>
</reference>
<name>A0A4Y2ULH6_ARAVE</name>
<evidence type="ECO:0000313" key="2">
    <source>
        <dbReference type="Proteomes" id="UP000499080"/>
    </source>
</evidence>
<dbReference type="Proteomes" id="UP000499080">
    <property type="component" value="Unassembled WGS sequence"/>
</dbReference>
<dbReference type="EMBL" id="BGPR01038127">
    <property type="protein sequence ID" value="GBO13905.1"/>
    <property type="molecule type" value="Genomic_DNA"/>
</dbReference>
<proteinExistence type="predicted"/>
<gene>
    <name evidence="1" type="ORF">AVEN_145851_1</name>
</gene>
<sequence>MNGYSRFSLVSLQPEHKCGLGNSFRKILSYRQEKNPEQGCLEYTGRRKEGYKYKINSNIWQPQPLPLGENSFSNEVQREMRLPPVLSTPNEINPFLHPKMQWDISFP</sequence>
<comment type="caution">
    <text evidence="1">The sequence shown here is derived from an EMBL/GenBank/DDBJ whole genome shotgun (WGS) entry which is preliminary data.</text>
</comment>
<dbReference type="AlphaFoldDB" id="A0A4Y2ULH6"/>
<accession>A0A4Y2ULH6</accession>
<keyword evidence="2" id="KW-1185">Reference proteome</keyword>